<comment type="similarity">
    <text evidence="4">Belongs to the MIEAP family.</text>
</comment>
<keyword evidence="16" id="KW-1185">Reference proteome</keyword>
<dbReference type="GO" id="GO:0008289">
    <property type="term" value="F:lipid binding"/>
    <property type="evidence" value="ECO:0007669"/>
    <property type="project" value="UniProtKB-KW"/>
</dbReference>
<dbReference type="Proteomes" id="UP001634394">
    <property type="component" value="Unassembled WGS sequence"/>
</dbReference>
<dbReference type="GO" id="GO:0005759">
    <property type="term" value="C:mitochondrial matrix"/>
    <property type="evidence" value="ECO:0007669"/>
    <property type="project" value="UniProtKB-SubCell"/>
</dbReference>
<dbReference type="Pfam" id="PF16026">
    <property type="entry name" value="MIEAP"/>
    <property type="match status" value="1"/>
</dbReference>
<dbReference type="GO" id="GO:0005741">
    <property type="term" value="C:mitochondrial outer membrane"/>
    <property type="evidence" value="ECO:0007669"/>
    <property type="project" value="UniProtKB-SubCell"/>
</dbReference>
<dbReference type="AlphaFoldDB" id="A0ABD3WYB3"/>
<dbReference type="InterPro" id="IPR026169">
    <property type="entry name" value="MIEAP"/>
</dbReference>
<evidence type="ECO:0000259" key="14">
    <source>
        <dbReference type="Pfam" id="PF16026"/>
    </source>
</evidence>
<evidence type="ECO:0000256" key="11">
    <source>
        <dbReference type="ARBA" id="ARBA00023136"/>
    </source>
</evidence>
<evidence type="ECO:0000313" key="16">
    <source>
        <dbReference type="Proteomes" id="UP001634394"/>
    </source>
</evidence>
<proteinExistence type="inferred from homology"/>
<evidence type="ECO:0000256" key="7">
    <source>
        <dbReference type="ARBA" id="ARBA00022787"/>
    </source>
</evidence>
<sequence length="516" mass="59807">IPNFDNGFAIIKRVKKRLKRWKLLETEIPQKRRKTERGYHSKHLEPYKKERDELAEHVQKDISELQSIFNEDGGMPNEKSDSLRSAKSKINQLTIQLETERKSKEEALSSLQSAESEINRCTSRLEKERKSKEETLSRLEALTNQLENERKTNENVPVRPKAKNNELINQLENEKKANEDALVRLTIDKSDEERAKELKLKCDELETELARVLNAESAINQLKSELENKRKTKEEDLLMIDTWNIQLTTQVENERKAKEDAFLRINQLTTQVENERKAKEDALLRLSSMASHKLRDNNPNIADLSDPNRPTKLSEQFSELYDNEWTDAFDELETQLGDKEEKDIISYLRDFVLEIHSVCSDLSFSKLKTIEEAYVKPSVPSEDTKIPTEILKSIKDGIKSMAPNLLEKTREVVLSRLEEKYLHDPVAGCLQHTNVKRYIDKCTEVCWYMSVQDPQLVMDGSKSPDDKFDSNKHREYTKKGPYEDFVVWPALYLYKGGQMLSKGVAQGGKKEMTGQQ</sequence>
<dbReference type="PANTHER" id="PTHR21771">
    <property type="entry name" value="MITOCHONDRIA-EATING PROTEIN-RELATED"/>
    <property type="match status" value="1"/>
</dbReference>
<evidence type="ECO:0000256" key="6">
    <source>
        <dbReference type="ARBA" id="ARBA00022490"/>
    </source>
</evidence>
<protein>
    <recommendedName>
        <fullName evidence="5">Mitochondria-eating protein</fullName>
    </recommendedName>
    <alternativeName>
        <fullName evidence="12">Spermatogenesis-associated protein 18</fullName>
    </alternativeName>
</protein>
<evidence type="ECO:0000256" key="12">
    <source>
        <dbReference type="ARBA" id="ARBA00032687"/>
    </source>
</evidence>
<feature type="non-terminal residue" evidence="15">
    <location>
        <position position="1"/>
    </location>
</feature>
<name>A0ABD3WYB3_SINWO</name>
<evidence type="ECO:0000256" key="10">
    <source>
        <dbReference type="ARBA" id="ARBA00023128"/>
    </source>
</evidence>
<evidence type="ECO:0000313" key="15">
    <source>
        <dbReference type="EMBL" id="KAL3878476.1"/>
    </source>
</evidence>
<keyword evidence="11" id="KW-0472">Membrane</keyword>
<dbReference type="InterPro" id="IPR031981">
    <property type="entry name" value="MIEAP_C"/>
</dbReference>
<evidence type="ECO:0000256" key="3">
    <source>
        <dbReference type="ARBA" id="ARBA00004496"/>
    </source>
</evidence>
<reference evidence="15 16" key="1">
    <citation type="submission" date="2024-11" db="EMBL/GenBank/DDBJ databases">
        <title>Chromosome-level genome assembly of the freshwater bivalve Anodonta woodiana.</title>
        <authorList>
            <person name="Chen X."/>
        </authorList>
    </citation>
    <scope>NUCLEOTIDE SEQUENCE [LARGE SCALE GENOMIC DNA]</scope>
    <source>
        <strain evidence="15">MN2024</strain>
        <tissue evidence="15">Gills</tissue>
    </source>
</reference>
<keyword evidence="10" id="KW-0496">Mitochondrion</keyword>
<evidence type="ECO:0000256" key="1">
    <source>
        <dbReference type="ARBA" id="ARBA00004294"/>
    </source>
</evidence>
<evidence type="ECO:0000256" key="8">
    <source>
        <dbReference type="ARBA" id="ARBA00023054"/>
    </source>
</evidence>
<evidence type="ECO:0000256" key="9">
    <source>
        <dbReference type="ARBA" id="ARBA00023121"/>
    </source>
</evidence>
<gene>
    <name evidence="15" type="ORF">ACJMK2_030821</name>
</gene>
<evidence type="ECO:0000256" key="2">
    <source>
        <dbReference type="ARBA" id="ARBA00004305"/>
    </source>
</evidence>
<evidence type="ECO:0000256" key="13">
    <source>
        <dbReference type="SAM" id="Coils"/>
    </source>
</evidence>
<keyword evidence="9" id="KW-0446">Lipid-binding</keyword>
<keyword evidence="6" id="KW-0963">Cytoplasm</keyword>
<evidence type="ECO:0000256" key="4">
    <source>
        <dbReference type="ARBA" id="ARBA00008233"/>
    </source>
</evidence>
<feature type="coiled-coil region" evidence="13">
    <location>
        <begin position="83"/>
        <end position="235"/>
    </location>
</feature>
<keyword evidence="7" id="KW-1000">Mitochondrion outer membrane</keyword>
<dbReference type="PANTHER" id="PTHR21771:SF0">
    <property type="entry name" value="MITOCHONDRIA-EATING PROTEIN"/>
    <property type="match status" value="1"/>
</dbReference>
<evidence type="ECO:0000256" key="5">
    <source>
        <dbReference type="ARBA" id="ARBA00019863"/>
    </source>
</evidence>
<feature type="domain" description="Mitochondria-eating protein C-terminal" evidence="14">
    <location>
        <begin position="309"/>
        <end position="505"/>
    </location>
</feature>
<comment type="subcellular location">
    <subcellularLocation>
        <location evidence="3">Cytoplasm</location>
    </subcellularLocation>
    <subcellularLocation>
        <location evidence="2">Mitochondrion matrix</location>
    </subcellularLocation>
    <subcellularLocation>
        <location evidence="1">Mitochondrion outer membrane</location>
    </subcellularLocation>
</comment>
<organism evidence="15 16">
    <name type="scientific">Sinanodonta woodiana</name>
    <name type="common">Chinese pond mussel</name>
    <name type="synonym">Anodonta woodiana</name>
    <dbReference type="NCBI Taxonomy" id="1069815"/>
    <lineage>
        <taxon>Eukaryota</taxon>
        <taxon>Metazoa</taxon>
        <taxon>Spiralia</taxon>
        <taxon>Lophotrochozoa</taxon>
        <taxon>Mollusca</taxon>
        <taxon>Bivalvia</taxon>
        <taxon>Autobranchia</taxon>
        <taxon>Heteroconchia</taxon>
        <taxon>Palaeoheterodonta</taxon>
        <taxon>Unionida</taxon>
        <taxon>Unionoidea</taxon>
        <taxon>Unionidae</taxon>
        <taxon>Unioninae</taxon>
        <taxon>Sinanodonta</taxon>
    </lineage>
</organism>
<keyword evidence="8 13" id="KW-0175">Coiled coil</keyword>
<dbReference type="EMBL" id="JBJQND010000004">
    <property type="protein sequence ID" value="KAL3878476.1"/>
    <property type="molecule type" value="Genomic_DNA"/>
</dbReference>
<comment type="caution">
    <text evidence="15">The sequence shown here is derived from an EMBL/GenBank/DDBJ whole genome shotgun (WGS) entry which is preliminary data.</text>
</comment>
<accession>A0ABD3WYB3</accession>